<feature type="domain" description="Bromo" evidence="8">
    <location>
        <begin position="555"/>
        <end position="625"/>
    </location>
</feature>
<feature type="compositionally biased region" description="Polar residues" evidence="7">
    <location>
        <begin position="733"/>
        <end position="749"/>
    </location>
</feature>
<dbReference type="OrthoDB" id="21449at2759"/>
<dbReference type="PANTHER" id="PTHR47343">
    <property type="entry name" value="TRANSCRIPTIONAL ACTIVATOR SPT7"/>
    <property type="match status" value="1"/>
</dbReference>
<feature type="compositionally biased region" description="Low complexity" evidence="7">
    <location>
        <begin position="318"/>
        <end position="380"/>
    </location>
</feature>
<sequence>MSPGQNHAWLLPGHLRPPDANSPVTSNHISTPNSSNAQTTLGPSPAPVPASAHAPTSNPSQPTNAIATATTTATNAAATAEPSATPIQPSAQHPNPPSASPIGATALGFGNSNPTINGIPPRTLTAATAVADALASAAAIGARFRAPGAVPAPSTLMNGHSTATSHAAGGAQQSNNMSATDDNASSARNAAEDDPRIALFRERYAHTEARINALFTNEARKSFLCPSREQEGEKRVLLVEDVTEEKNAATGFSSSSLAAADNKSHDDDTATSSANATENTSASKAADAAVDAKAKATRKLDDDDYDEFDDDEDENQNEDQPAAPIAPSAPSAETTTQQTSSTSTTSSTIPIIPLTTTTPLTPAPTITSNPQQQQQSATQKEQPKKESAEDVRKKLEQDKLNMEESVKRSFHTMFFTLEDDRDAMLDQQKLEETERQIEAEMFAQGANAQHGGSNAQGQSSGGPSNGGPNQSGRPGEIGSGYGPLSNVNLGSSSLALKNLIERIDMKRSEVMASDAELRNLMSEVRKNRSKWASEEKIGQEELYEPAEKVLNMLKAETTHSAPFLTRVNKREAPDYYNVITHPMDLGTMTKKLKNMVYKSKVEFVDDLNLIWANCLKYNTNPDHPLRKHALYMRKVSAELEPMIPDVVVRDRAEVEAEERRLQMAELDGGEESDDEPIMTSRGRKAVGKGARKGKGVGARATTTSRAVTAEESQTPAPTTQKDDTQNQNQNLNRPPSTAPTGSDFQSEAQGTPPPGFLTPAGMSNGGQNMNDNMEGVEMDSYGAMAIAAASNFSRPIIDYENPEYKMWKQVTQKGRAKVTAERHRLFKGDKLNSDEPALLRTKSGMRRWLRGKMEGVGDVAEGLNSTAVSGTNNFNRPATTNSLAQNAPTTTGETLAENMDQEENRVLPDYYDVMSAVPDIPEQLRWVEDSEGNIVDMCEEYLCMLPKGVFTQPPSKFAKKLDANMRQMQETRKICSKVSIVKQMQVQSQMYQNQFQKYNPEPFVEQDVPPHVMNHTGPVISPWVARAALQRSVGKICYSVGFEEFQPSALDAITDIAADFFQRLGGTFKTYLEVPRISTAEDNLKTVDPDAEEDVAAKPTTAPEPEKFKRELKGEHIIRHTLNAVGLDPETLESYVKEDIDRVGTKLGQLHERLKLHLADLLRPGLQDTSGDGSAMFNDGSEQFIGGDFAEDIDEDFFGFKELGLDREFGLASLTVPLHLLQNRMYNAHRSQNPAASMHAAVAFPTPPKFPPITVENVSKQIGLVQKFLLAKLKKNDNKPLVEDMDLPPKQRPNPARPRLPATGKIAPIILPAVKSDATASPAKRPAPSSKKDLASPVKKKTKKGSAANSTEKKDNADAGKKD</sequence>
<keyword evidence="4" id="KW-0804">Transcription</keyword>
<keyword evidence="5" id="KW-0539">Nucleus</keyword>
<dbReference type="CDD" id="cd05510">
    <property type="entry name" value="Bromo_SPT7_like"/>
    <property type="match status" value="1"/>
</dbReference>
<feature type="region of interest" description="Disordered" evidence="7">
    <location>
        <begin position="155"/>
        <end position="193"/>
    </location>
</feature>
<proteinExistence type="predicted"/>
<keyword evidence="10" id="KW-1185">Reference proteome</keyword>
<feature type="region of interest" description="Disordered" evidence="7">
    <location>
        <begin position="1280"/>
        <end position="1363"/>
    </location>
</feature>
<dbReference type="Gene3D" id="1.20.920.10">
    <property type="entry name" value="Bromodomain-like"/>
    <property type="match status" value="1"/>
</dbReference>
<evidence type="ECO:0000256" key="3">
    <source>
        <dbReference type="ARBA" id="ARBA00023117"/>
    </source>
</evidence>
<evidence type="ECO:0000313" key="10">
    <source>
        <dbReference type="Proteomes" id="UP000242877"/>
    </source>
</evidence>
<dbReference type="GO" id="GO:0005198">
    <property type="term" value="F:structural molecule activity"/>
    <property type="evidence" value="ECO:0007669"/>
    <property type="project" value="TreeGrafter"/>
</dbReference>
<evidence type="ECO:0000256" key="4">
    <source>
        <dbReference type="ARBA" id="ARBA00023163"/>
    </source>
</evidence>
<dbReference type="PANTHER" id="PTHR47343:SF1">
    <property type="entry name" value="TRANSCRIPTIONAL ACTIVATOR SPT7"/>
    <property type="match status" value="1"/>
</dbReference>
<feature type="compositionally biased region" description="Basic and acidic residues" evidence="7">
    <location>
        <begin position="1351"/>
        <end position="1363"/>
    </location>
</feature>
<evidence type="ECO:0000256" key="2">
    <source>
        <dbReference type="ARBA" id="ARBA00023015"/>
    </source>
</evidence>
<feature type="compositionally biased region" description="Acidic residues" evidence="7">
    <location>
        <begin position="302"/>
        <end position="317"/>
    </location>
</feature>
<dbReference type="GO" id="GO:0005634">
    <property type="term" value="C:nucleus"/>
    <property type="evidence" value="ECO:0007669"/>
    <property type="project" value="UniProtKB-SubCell"/>
</dbReference>
<keyword evidence="2" id="KW-0805">Transcription regulation</keyword>
<dbReference type="FunFam" id="1.10.20.10:FF:000072">
    <property type="entry name" value="Transcriptional activator spt7"/>
    <property type="match status" value="1"/>
</dbReference>
<evidence type="ECO:0000259" key="8">
    <source>
        <dbReference type="PROSITE" id="PS50014"/>
    </source>
</evidence>
<dbReference type="PROSITE" id="PS00633">
    <property type="entry name" value="BROMODOMAIN_1"/>
    <property type="match status" value="1"/>
</dbReference>
<dbReference type="VEuPathDB" id="FungiDB:AAP_03987"/>
<evidence type="ECO:0000256" key="7">
    <source>
        <dbReference type="SAM" id="MobiDB-lite"/>
    </source>
</evidence>
<feature type="compositionally biased region" description="Low complexity" evidence="7">
    <location>
        <begin position="447"/>
        <end position="458"/>
    </location>
</feature>
<dbReference type="GO" id="GO:0006325">
    <property type="term" value="P:chromatin organization"/>
    <property type="evidence" value="ECO:0007669"/>
    <property type="project" value="UniProtKB-ARBA"/>
</dbReference>
<feature type="compositionally biased region" description="Low complexity" evidence="7">
    <location>
        <begin position="270"/>
        <end position="289"/>
    </location>
</feature>
<feature type="region of interest" description="Disordered" evidence="7">
    <location>
        <begin position="662"/>
        <end position="774"/>
    </location>
</feature>
<feature type="compositionally biased region" description="Low complexity" evidence="7">
    <location>
        <begin position="49"/>
        <end position="80"/>
    </location>
</feature>
<evidence type="ECO:0000256" key="1">
    <source>
        <dbReference type="ARBA" id="ARBA00004123"/>
    </source>
</evidence>
<dbReference type="Pfam" id="PF07524">
    <property type="entry name" value="Bromo_TP"/>
    <property type="match status" value="1"/>
</dbReference>
<protein>
    <submittedName>
        <fullName evidence="9">Bromodomain protein</fullName>
    </submittedName>
</protein>
<dbReference type="InterPro" id="IPR018359">
    <property type="entry name" value="Bromodomain_CS"/>
</dbReference>
<dbReference type="InterPro" id="IPR036427">
    <property type="entry name" value="Bromodomain-like_sf"/>
</dbReference>
<name>A0A167XFV6_9EURO</name>
<feature type="compositionally biased region" description="Low complexity" evidence="7">
    <location>
        <begin position="697"/>
        <end position="712"/>
    </location>
</feature>
<comment type="subcellular location">
    <subcellularLocation>
        <location evidence="1">Nucleus</location>
    </subcellularLocation>
</comment>
<dbReference type="GO" id="GO:0046695">
    <property type="term" value="C:SLIK (SAGA-like) complex"/>
    <property type="evidence" value="ECO:0007669"/>
    <property type="project" value="InterPro"/>
</dbReference>
<dbReference type="GO" id="GO:0006357">
    <property type="term" value="P:regulation of transcription by RNA polymerase II"/>
    <property type="evidence" value="ECO:0007669"/>
    <property type="project" value="TreeGrafter"/>
</dbReference>
<dbReference type="CDD" id="cd22927">
    <property type="entry name" value="HFD_SPT7"/>
    <property type="match status" value="1"/>
</dbReference>
<gene>
    <name evidence="9" type="ORF">AAP_03987</name>
</gene>
<dbReference type="EMBL" id="AZGZ01000018">
    <property type="protein sequence ID" value="KZZ90037.1"/>
    <property type="molecule type" value="Genomic_DNA"/>
</dbReference>
<dbReference type="GO" id="GO:0000124">
    <property type="term" value="C:SAGA complex"/>
    <property type="evidence" value="ECO:0007669"/>
    <property type="project" value="InterPro"/>
</dbReference>
<evidence type="ECO:0000256" key="6">
    <source>
        <dbReference type="PROSITE-ProRule" id="PRU00035"/>
    </source>
</evidence>
<feature type="region of interest" description="Disordered" evidence="7">
    <location>
        <begin position="447"/>
        <end position="484"/>
    </location>
</feature>
<evidence type="ECO:0000313" key="9">
    <source>
        <dbReference type="EMBL" id="KZZ90037.1"/>
    </source>
</evidence>
<feature type="compositionally biased region" description="Polar residues" evidence="7">
    <location>
        <begin position="155"/>
        <end position="188"/>
    </location>
</feature>
<accession>A0A167XFV6</accession>
<feature type="compositionally biased region" description="Basic residues" evidence="7">
    <location>
        <begin position="681"/>
        <end position="694"/>
    </location>
</feature>
<dbReference type="Proteomes" id="UP000242877">
    <property type="component" value="Unassembled WGS sequence"/>
</dbReference>
<feature type="region of interest" description="Disordered" evidence="7">
    <location>
        <begin position="249"/>
        <end position="400"/>
    </location>
</feature>
<evidence type="ECO:0000256" key="5">
    <source>
        <dbReference type="ARBA" id="ARBA00023242"/>
    </source>
</evidence>
<feature type="compositionally biased region" description="Polar residues" evidence="7">
    <location>
        <begin position="22"/>
        <end position="42"/>
    </location>
</feature>
<dbReference type="InterPro" id="IPR037782">
    <property type="entry name" value="Spt7"/>
</dbReference>
<dbReference type="PROSITE" id="PS50014">
    <property type="entry name" value="BROMODOMAIN_2"/>
    <property type="match status" value="1"/>
</dbReference>
<dbReference type="PRINTS" id="PR00503">
    <property type="entry name" value="BROMODOMAIN"/>
</dbReference>
<keyword evidence="3 6" id="KW-0103">Bromodomain</keyword>
<feature type="compositionally biased region" description="Acidic residues" evidence="7">
    <location>
        <begin position="667"/>
        <end position="676"/>
    </location>
</feature>
<reference evidence="9 10" key="1">
    <citation type="journal article" date="2016" name="Genome Biol. Evol.">
        <title>Divergent and convergent evolution of fungal pathogenicity.</title>
        <authorList>
            <person name="Shang Y."/>
            <person name="Xiao G."/>
            <person name="Zheng P."/>
            <person name="Cen K."/>
            <person name="Zhan S."/>
            <person name="Wang C."/>
        </authorList>
    </citation>
    <scope>NUCLEOTIDE SEQUENCE [LARGE SCALE GENOMIC DNA]</scope>
    <source>
        <strain evidence="9 10">ARSEF 7405</strain>
    </source>
</reference>
<dbReference type="Gene3D" id="1.10.20.10">
    <property type="entry name" value="Histone, subunit A"/>
    <property type="match status" value="1"/>
</dbReference>
<feature type="compositionally biased region" description="Basic and acidic residues" evidence="7">
    <location>
        <begin position="290"/>
        <end position="301"/>
    </location>
</feature>
<comment type="caution">
    <text evidence="9">The sequence shown here is derived from an EMBL/GenBank/DDBJ whole genome shotgun (WGS) entry which is preliminary data.</text>
</comment>
<dbReference type="InterPro" id="IPR006565">
    <property type="entry name" value="BTP"/>
</dbReference>
<organism evidence="9 10">
    <name type="scientific">Ascosphaera apis ARSEF 7405</name>
    <dbReference type="NCBI Taxonomy" id="392613"/>
    <lineage>
        <taxon>Eukaryota</taxon>
        <taxon>Fungi</taxon>
        <taxon>Dikarya</taxon>
        <taxon>Ascomycota</taxon>
        <taxon>Pezizomycotina</taxon>
        <taxon>Eurotiomycetes</taxon>
        <taxon>Eurotiomycetidae</taxon>
        <taxon>Onygenales</taxon>
        <taxon>Ascosphaeraceae</taxon>
        <taxon>Ascosphaera</taxon>
    </lineage>
</organism>
<dbReference type="SMART" id="SM00297">
    <property type="entry name" value="BROMO"/>
    <property type="match status" value="1"/>
</dbReference>
<dbReference type="InterPro" id="IPR009072">
    <property type="entry name" value="Histone-fold"/>
</dbReference>
<dbReference type="InterPro" id="IPR001487">
    <property type="entry name" value="Bromodomain"/>
</dbReference>
<feature type="compositionally biased region" description="Basic and acidic residues" evidence="7">
    <location>
        <begin position="381"/>
        <end position="400"/>
    </location>
</feature>
<feature type="region of interest" description="Disordered" evidence="7">
    <location>
        <begin position="1"/>
        <end position="107"/>
    </location>
</feature>
<dbReference type="SUPFAM" id="SSF47370">
    <property type="entry name" value="Bromodomain"/>
    <property type="match status" value="1"/>
</dbReference>
<dbReference type="GO" id="GO:0046982">
    <property type="term" value="F:protein heterodimerization activity"/>
    <property type="evidence" value="ECO:0007669"/>
    <property type="project" value="InterPro"/>
</dbReference>
<dbReference type="Pfam" id="PF00439">
    <property type="entry name" value="Bromodomain"/>
    <property type="match status" value="1"/>
</dbReference>